<keyword evidence="2" id="KW-1185">Reference proteome</keyword>
<protein>
    <submittedName>
        <fullName evidence="1">MarR family protein</fullName>
    </submittedName>
</protein>
<dbReference type="Gene3D" id="1.10.10.10">
    <property type="entry name" value="Winged helix-like DNA-binding domain superfamily/Winged helix DNA-binding domain"/>
    <property type="match status" value="1"/>
</dbReference>
<dbReference type="SUPFAM" id="SSF46785">
    <property type="entry name" value="Winged helix' DNA-binding domain"/>
    <property type="match status" value="1"/>
</dbReference>
<dbReference type="GeneID" id="15013314"/>
<proteinExistence type="predicted"/>
<dbReference type="InterPro" id="IPR036388">
    <property type="entry name" value="WH-like_DNA-bd_sf"/>
</dbReference>
<dbReference type="Proteomes" id="UP000202740">
    <property type="component" value="Segment"/>
</dbReference>
<dbReference type="EMBL" id="HQ316584">
    <property type="protein sequence ID" value="AGG54506.1"/>
    <property type="molecule type" value="Genomic_DNA"/>
</dbReference>
<name>M1UAA2_9CAUD</name>
<evidence type="ECO:0000313" key="2">
    <source>
        <dbReference type="Proteomes" id="UP000202740"/>
    </source>
</evidence>
<dbReference type="InterPro" id="IPR036390">
    <property type="entry name" value="WH_DNA-bd_sf"/>
</dbReference>
<dbReference type="OrthoDB" id="24133at10239"/>
<sequence length="122" mass="14319">MFLMARKKVPVQNKTLYRMYMAFEVLRSLEREFPAQLVTTFLYIASHNGCRQEDLMDATSLSSSSVSRNVTWLGPKHRLGREGLRFVYREKDPDDPKRYLIYLSRKGEQMAKLIENTLTQPL</sequence>
<accession>M1UAA2</accession>
<organism evidence="1 2">
    <name type="scientific">Cyanophage SS120-1</name>
    <dbReference type="NCBI Taxonomy" id="616674"/>
    <lineage>
        <taxon>Viruses</taxon>
        <taxon>Duplodnaviria</taxon>
        <taxon>Heunggongvirae</taxon>
        <taxon>Uroviricota</taxon>
        <taxon>Caudoviricetes</taxon>
        <taxon>Autographivirales</taxon>
        <taxon>Banchanvirus</taxon>
        <taxon>Banchanvirus SS1201</taxon>
    </lineage>
</organism>
<gene>
    <name evidence="1" type="ORF">CYYG_00004</name>
</gene>
<dbReference type="KEGG" id="vg:15013314"/>
<dbReference type="RefSeq" id="YP_007676850.1">
    <property type="nucleotide sequence ID" value="NC_020872.1"/>
</dbReference>
<reference evidence="1 2" key="1">
    <citation type="submission" date="2010-03" db="EMBL/GenBank/DDBJ databases">
        <title>The Genome Sequence of Cyanophage P-SSP9.</title>
        <authorList>
            <consortium name="The Broad Institute Genome Sequencing Platform"/>
            <person name="Henn M.R."/>
            <person name="Sullivan M.S."/>
            <person name="Osburne M.S."/>
            <person name="Levin J."/>
            <person name="Malboeuf C."/>
            <person name="Casali M."/>
            <person name="Russ C."/>
            <person name="Lennon N."/>
            <person name="Erlich R."/>
            <person name="Young S.K."/>
            <person name="Koehrsen M."/>
            <person name="Yandava C."/>
            <person name="Zeng Q."/>
            <person name="Alvarado L."/>
            <person name="Anderson S."/>
            <person name="Berlin A."/>
            <person name="Borenstein D."/>
            <person name="Chen Z."/>
            <person name="Engels R."/>
            <person name="Freedman E."/>
            <person name="Gellesch M."/>
            <person name="Goldberg J."/>
            <person name="Green L."/>
            <person name="Griggs A."/>
            <person name="Gujja S."/>
            <person name="Heiman D."/>
            <person name="Hepburn T."/>
            <person name="Howarth C."/>
            <person name="Jen D."/>
            <person name="Larson L."/>
            <person name="Lewis B."/>
            <person name="Mehta T."/>
            <person name="Park D."/>
            <person name="Pearson M."/>
            <person name="Roberts A."/>
            <person name="Ryan E."/>
            <person name="Saif S."/>
            <person name="Shea T."/>
            <person name="Shenoy N."/>
            <person name="Sisk P."/>
            <person name="Stolte C."/>
            <person name="Sykes S."/>
            <person name="Walk T."/>
            <person name="White J."/>
            <person name="Yu Q."/>
            <person name="Coleman M.L."/>
            <person name="Huang K.H."/>
            <person name="Weigele P.R."/>
            <person name="DeFrancesco A.S."/>
            <person name="Kern S.E."/>
            <person name="Thompson L.R."/>
            <person name="Fu R."/>
            <person name="Hombeck B."/>
            <person name="Chisholm S.W."/>
            <person name="Haas B."/>
            <person name="Nusbaum C."/>
            <person name="Galagan J."/>
            <person name="Birren B."/>
        </authorList>
    </citation>
    <scope>NUCLEOTIDE SEQUENCE [LARGE SCALE GENOMIC DNA]</scope>
    <source>
        <strain evidence="1 2">P-SSP9</strain>
    </source>
</reference>
<evidence type="ECO:0000313" key="1">
    <source>
        <dbReference type="EMBL" id="AGG54506.1"/>
    </source>
</evidence>